<dbReference type="EMBL" id="JROM01000041">
    <property type="protein sequence ID" value="KHE73957.1"/>
    <property type="molecule type" value="Genomic_DNA"/>
</dbReference>
<comment type="caution">
    <text evidence="7">The sequence shown here is derived from an EMBL/GenBank/DDBJ whole genome shotgun (WGS) entry which is preliminary data.</text>
</comment>
<evidence type="ECO:0000256" key="3">
    <source>
        <dbReference type="ARBA" id="ARBA00023274"/>
    </source>
</evidence>
<dbReference type="SMR" id="A0A0B0DCY0"/>
<evidence type="ECO:0000256" key="6">
    <source>
        <dbReference type="SAM" id="MobiDB-lite"/>
    </source>
</evidence>
<dbReference type="GO" id="GO:0003735">
    <property type="term" value="F:structural constituent of ribosome"/>
    <property type="evidence" value="ECO:0007669"/>
    <property type="project" value="InterPro"/>
</dbReference>
<proteinExistence type="inferred from homology"/>
<evidence type="ECO:0000313" key="7">
    <source>
        <dbReference type="EMBL" id="KHE73957.1"/>
    </source>
</evidence>
<organism evidence="7 8">
    <name type="scientific">Kocuria marina</name>
    <dbReference type="NCBI Taxonomy" id="223184"/>
    <lineage>
        <taxon>Bacteria</taxon>
        <taxon>Bacillati</taxon>
        <taxon>Actinomycetota</taxon>
        <taxon>Actinomycetes</taxon>
        <taxon>Micrococcales</taxon>
        <taxon>Micrococcaceae</taxon>
        <taxon>Kocuria</taxon>
    </lineage>
</organism>
<evidence type="ECO:0000256" key="1">
    <source>
        <dbReference type="ARBA" id="ARBA00008560"/>
    </source>
</evidence>
<evidence type="ECO:0000256" key="4">
    <source>
        <dbReference type="ARBA" id="ARBA00035178"/>
    </source>
</evidence>
<dbReference type="GO" id="GO:0015934">
    <property type="term" value="C:large ribosomal subunit"/>
    <property type="evidence" value="ECO:0007669"/>
    <property type="project" value="InterPro"/>
</dbReference>
<keyword evidence="2 5" id="KW-0689">Ribosomal protein</keyword>
<dbReference type="GeneID" id="93242688"/>
<evidence type="ECO:0000256" key="5">
    <source>
        <dbReference type="HAMAP-Rule" id="MF_00340"/>
    </source>
</evidence>
<dbReference type="InterPro" id="IPR002677">
    <property type="entry name" value="Ribosomal_bL32"/>
</dbReference>
<dbReference type="HAMAP" id="MF_00340">
    <property type="entry name" value="Ribosomal_bL32"/>
    <property type="match status" value="1"/>
</dbReference>
<dbReference type="SUPFAM" id="SSF57829">
    <property type="entry name" value="Zn-binding ribosomal proteins"/>
    <property type="match status" value="1"/>
</dbReference>
<sequence>MAVPKRKMSRANTRMRRSQWKAQAPKLVKTVENGKVSYSLPHQAKLVSDSAGTPLFYEYKGRKVADA</sequence>
<accession>A0A0B0DCY0</accession>
<dbReference type="Proteomes" id="UP000030664">
    <property type="component" value="Unassembled WGS sequence"/>
</dbReference>
<protein>
    <recommendedName>
        <fullName evidence="4 5">Large ribosomal subunit protein bL32</fullName>
    </recommendedName>
</protein>
<reference evidence="7 8" key="1">
    <citation type="submission" date="2014-09" db="EMBL/GenBank/DDBJ databases">
        <title>High-quality draft genome sequence of Kocuria marina SO9-6, an actinobacterium isolated from a copper mine.</title>
        <authorList>
            <person name="Castro D.B."/>
            <person name="Pereira L.B."/>
            <person name="Silva M.V."/>
            <person name="Silva B.P."/>
            <person name="Zanardi B.R."/>
            <person name="Carlos C."/>
            <person name="Belgini D.R."/>
            <person name="Limache E.G."/>
            <person name="Lacerda G.V."/>
            <person name="Nery M.B."/>
            <person name="Gomes M.B."/>
            <person name="Souza S."/>
            <person name="Silva T.M."/>
            <person name="Rodrigues V.D."/>
            <person name="Paulino L.C."/>
            <person name="Vicentini R."/>
            <person name="Ferraz L.F."/>
            <person name="Ottoboni L.M."/>
        </authorList>
    </citation>
    <scope>NUCLEOTIDE SEQUENCE [LARGE SCALE GENOMIC DNA]</scope>
    <source>
        <strain evidence="7 8">SO9-6</strain>
    </source>
</reference>
<dbReference type="AlphaFoldDB" id="A0A0B0DCY0"/>
<dbReference type="STRING" id="223184.AS25_09245"/>
<gene>
    <name evidence="5" type="primary">rpmF</name>
    <name evidence="7" type="ORF">AS25_09245</name>
</gene>
<dbReference type="eggNOG" id="COG0333">
    <property type="taxonomic scope" value="Bacteria"/>
</dbReference>
<dbReference type="InterPro" id="IPR011332">
    <property type="entry name" value="Ribosomal_zn-bd"/>
</dbReference>
<comment type="similarity">
    <text evidence="1 5">Belongs to the bacterial ribosomal protein bL32 family.</text>
</comment>
<dbReference type="RefSeq" id="WP_012398114.1">
    <property type="nucleotide sequence ID" value="NZ_BMZV01000004.1"/>
</dbReference>
<dbReference type="NCBIfam" id="TIGR01031">
    <property type="entry name" value="rpmF_bact"/>
    <property type="match status" value="1"/>
</dbReference>
<evidence type="ECO:0000313" key="8">
    <source>
        <dbReference type="Proteomes" id="UP000030664"/>
    </source>
</evidence>
<keyword evidence="3 5" id="KW-0687">Ribonucleoprotein</keyword>
<feature type="compositionally biased region" description="Basic residues" evidence="6">
    <location>
        <begin position="1"/>
        <end position="19"/>
    </location>
</feature>
<feature type="region of interest" description="Disordered" evidence="6">
    <location>
        <begin position="1"/>
        <end position="22"/>
    </location>
</feature>
<name>A0A0B0DCY0_9MICC</name>
<evidence type="ECO:0000256" key="2">
    <source>
        <dbReference type="ARBA" id="ARBA00022980"/>
    </source>
</evidence>
<dbReference type="GO" id="GO:0006412">
    <property type="term" value="P:translation"/>
    <property type="evidence" value="ECO:0007669"/>
    <property type="project" value="UniProtKB-UniRule"/>
</dbReference>
<dbReference type="Pfam" id="PF01783">
    <property type="entry name" value="Ribosomal_L32p"/>
    <property type="match status" value="1"/>
</dbReference>